<reference evidence="3 4" key="1">
    <citation type="submission" date="2020-08" db="EMBL/GenBank/DDBJ databases">
        <title>Novel species isolated from subtropical streams in China.</title>
        <authorList>
            <person name="Lu H."/>
        </authorList>
    </citation>
    <scope>NUCLEOTIDE SEQUENCE [LARGE SCALE GENOMIC DNA]</scope>
    <source>
        <strain evidence="3 4">CY22W</strain>
    </source>
</reference>
<feature type="signal peptide" evidence="2">
    <location>
        <begin position="1"/>
        <end position="25"/>
    </location>
</feature>
<dbReference type="Proteomes" id="UP000654304">
    <property type="component" value="Unassembled WGS sequence"/>
</dbReference>
<organism evidence="3 4">
    <name type="scientific">Undibacterium curvum</name>
    <dbReference type="NCBI Taxonomy" id="2762294"/>
    <lineage>
        <taxon>Bacteria</taxon>
        <taxon>Pseudomonadati</taxon>
        <taxon>Pseudomonadota</taxon>
        <taxon>Betaproteobacteria</taxon>
        <taxon>Burkholderiales</taxon>
        <taxon>Oxalobacteraceae</taxon>
        <taxon>Undibacterium</taxon>
    </lineage>
</organism>
<evidence type="ECO:0000256" key="2">
    <source>
        <dbReference type="SAM" id="SignalP"/>
    </source>
</evidence>
<accession>A0ABR7A4G4</accession>
<dbReference type="RefSeq" id="WP_186903503.1">
    <property type="nucleotide sequence ID" value="NZ_JACOGD010000004.1"/>
</dbReference>
<gene>
    <name evidence="3" type="ORF">H8K43_08860</name>
</gene>
<feature type="chain" id="PRO_5047523858" description="YXWGXW repeat-containing protein" evidence="2">
    <location>
        <begin position="26"/>
        <end position="168"/>
    </location>
</feature>
<evidence type="ECO:0000256" key="1">
    <source>
        <dbReference type="SAM" id="MobiDB-lite"/>
    </source>
</evidence>
<name>A0ABR7A4G4_9BURK</name>
<evidence type="ECO:0008006" key="5">
    <source>
        <dbReference type="Google" id="ProtNLM"/>
    </source>
</evidence>
<proteinExistence type="predicted"/>
<keyword evidence="4" id="KW-1185">Reference proteome</keyword>
<evidence type="ECO:0000313" key="4">
    <source>
        <dbReference type="Proteomes" id="UP000654304"/>
    </source>
</evidence>
<keyword evidence="2" id="KW-0732">Signal</keyword>
<dbReference type="EMBL" id="JACOGD010000004">
    <property type="protein sequence ID" value="MBC3931778.1"/>
    <property type="molecule type" value="Genomic_DNA"/>
</dbReference>
<protein>
    <recommendedName>
        <fullName evidence="5">YXWGXW repeat-containing protein</fullName>
    </recommendedName>
</protein>
<feature type="region of interest" description="Disordered" evidence="1">
    <location>
        <begin position="139"/>
        <end position="168"/>
    </location>
</feature>
<comment type="caution">
    <text evidence="3">The sequence shown here is derived from an EMBL/GenBank/DDBJ whole genome shotgun (WGS) entry which is preliminary data.</text>
</comment>
<evidence type="ECO:0000313" key="3">
    <source>
        <dbReference type="EMBL" id="MBC3931778.1"/>
    </source>
</evidence>
<sequence length="168" mass="19973">MKASAFFIALSLAAASLSGTSPAQASDIGVSVAVGDPGFYGRLDIGNTMRPQLVYERPLLVSRPPVYIEQPLYLRVPPGHIHQWSHHCYRYDACGRQVYFVQDNWYQTVYAPSYRRYAPAPVYGWDRYEDRRYRDDHRRWEHERREERREWRREEHGREHGHGHRRDD</sequence>